<evidence type="ECO:0000256" key="10">
    <source>
        <dbReference type="ARBA" id="ARBA00053875"/>
    </source>
</evidence>
<organism evidence="22 23">
    <name type="scientific">Candidatus Avoscillospira stercoripullorum</name>
    <dbReference type="NCBI Taxonomy" id="2840709"/>
    <lineage>
        <taxon>Bacteria</taxon>
        <taxon>Bacillati</taxon>
        <taxon>Bacillota</taxon>
        <taxon>Clostridia</taxon>
        <taxon>Eubacteriales</taxon>
        <taxon>Oscillospiraceae</taxon>
        <taxon>Oscillospiraceae incertae sedis</taxon>
        <taxon>Candidatus Avoscillospira</taxon>
    </lineage>
</organism>
<comment type="similarity">
    <text evidence="14 15 18 19">Belongs to the peptidase S16 family.</text>
</comment>
<dbReference type="GO" id="GO:0043565">
    <property type="term" value="F:sequence-specific DNA binding"/>
    <property type="evidence" value="ECO:0007669"/>
    <property type="project" value="UniProtKB-UniRule"/>
</dbReference>
<dbReference type="InterPro" id="IPR027543">
    <property type="entry name" value="Lon_bac"/>
</dbReference>
<evidence type="ECO:0000256" key="2">
    <source>
        <dbReference type="ARBA" id="ARBA00022490"/>
    </source>
</evidence>
<dbReference type="SUPFAM" id="SSF88697">
    <property type="entry name" value="PUA domain-like"/>
    <property type="match status" value="1"/>
</dbReference>
<evidence type="ECO:0000256" key="18">
    <source>
        <dbReference type="PROSITE-ProRule" id="PRU01122"/>
    </source>
</evidence>
<evidence type="ECO:0000259" key="21">
    <source>
        <dbReference type="PROSITE" id="PS51787"/>
    </source>
</evidence>
<evidence type="ECO:0000256" key="5">
    <source>
        <dbReference type="ARBA" id="ARBA00022801"/>
    </source>
</evidence>
<dbReference type="InterPro" id="IPR003593">
    <property type="entry name" value="AAA+_ATPase"/>
</dbReference>
<evidence type="ECO:0000256" key="9">
    <source>
        <dbReference type="ARBA" id="ARBA00050665"/>
    </source>
</evidence>
<dbReference type="PANTHER" id="PTHR10046">
    <property type="entry name" value="ATP DEPENDENT LON PROTEASE FAMILY MEMBER"/>
    <property type="match status" value="1"/>
</dbReference>
<dbReference type="PROSITE" id="PS51786">
    <property type="entry name" value="LON_PROTEOLYTIC"/>
    <property type="match status" value="1"/>
</dbReference>
<evidence type="ECO:0000256" key="16">
    <source>
        <dbReference type="PIRSR" id="PIRSR001174-1"/>
    </source>
</evidence>
<dbReference type="InterPro" id="IPR014721">
    <property type="entry name" value="Ribsml_uS5_D2-typ_fold_subgr"/>
</dbReference>
<name>A0A9D1D7X8_9FIRM</name>
<comment type="caution">
    <text evidence="22">The sequence shown here is derived from an EMBL/GenBank/DDBJ whole genome shotgun (WGS) entry which is preliminary data.</text>
</comment>
<dbReference type="GO" id="GO:0004252">
    <property type="term" value="F:serine-type endopeptidase activity"/>
    <property type="evidence" value="ECO:0007669"/>
    <property type="project" value="UniProtKB-UniRule"/>
</dbReference>
<dbReference type="Gene3D" id="3.30.230.10">
    <property type="match status" value="1"/>
</dbReference>
<proteinExistence type="evidence at transcript level"/>
<evidence type="ECO:0000313" key="23">
    <source>
        <dbReference type="Proteomes" id="UP000824258"/>
    </source>
</evidence>
<dbReference type="PIRSF" id="PIRSF001174">
    <property type="entry name" value="Lon_proteas"/>
    <property type="match status" value="1"/>
</dbReference>
<comment type="induction">
    <text evidence="14">By heat shock.</text>
</comment>
<dbReference type="Gene3D" id="3.40.50.300">
    <property type="entry name" value="P-loop containing nucleotide triphosphate hydrolases"/>
    <property type="match status" value="1"/>
</dbReference>
<reference evidence="22" key="1">
    <citation type="submission" date="2020-10" db="EMBL/GenBank/DDBJ databases">
        <authorList>
            <person name="Gilroy R."/>
        </authorList>
    </citation>
    <scope>NUCLEOTIDE SEQUENCE</scope>
    <source>
        <strain evidence="22">ChiHjej9B8-7071</strain>
    </source>
</reference>
<feature type="domain" description="Lon proteolytic" evidence="20">
    <location>
        <begin position="594"/>
        <end position="775"/>
    </location>
</feature>
<keyword evidence="7 14" id="KW-0067">ATP-binding</keyword>
<dbReference type="Proteomes" id="UP000824258">
    <property type="component" value="Unassembled WGS sequence"/>
</dbReference>
<evidence type="ECO:0000256" key="3">
    <source>
        <dbReference type="ARBA" id="ARBA00022670"/>
    </source>
</evidence>
<dbReference type="GO" id="GO:0005524">
    <property type="term" value="F:ATP binding"/>
    <property type="evidence" value="ECO:0007669"/>
    <property type="project" value="UniProtKB-UniRule"/>
</dbReference>
<dbReference type="Gene3D" id="1.20.5.5270">
    <property type="match status" value="1"/>
</dbReference>
<evidence type="ECO:0000256" key="11">
    <source>
        <dbReference type="ARBA" id="ARBA00066743"/>
    </source>
</evidence>
<dbReference type="InterPro" id="IPR020568">
    <property type="entry name" value="Ribosomal_Su5_D2-typ_SF"/>
</dbReference>
<dbReference type="Gene3D" id="2.30.130.40">
    <property type="entry name" value="LON domain-like"/>
    <property type="match status" value="1"/>
</dbReference>
<dbReference type="InterPro" id="IPR046336">
    <property type="entry name" value="Lon_prtase_N_sf"/>
</dbReference>
<evidence type="ECO:0000256" key="6">
    <source>
        <dbReference type="ARBA" id="ARBA00022825"/>
    </source>
</evidence>
<keyword evidence="2 14" id="KW-0963">Cytoplasm</keyword>
<comment type="catalytic activity">
    <reaction evidence="9 14 15 18">
        <text>Hydrolysis of proteins in presence of ATP.</text>
        <dbReference type="EC" id="3.4.21.53"/>
    </reaction>
</comment>
<reference evidence="22" key="2">
    <citation type="journal article" date="2021" name="PeerJ">
        <title>Extensive microbial diversity within the chicken gut microbiome revealed by metagenomics and culture.</title>
        <authorList>
            <person name="Gilroy R."/>
            <person name="Ravi A."/>
            <person name="Getino M."/>
            <person name="Pursley I."/>
            <person name="Horton D.L."/>
            <person name="Alikhan N.F."/>
            <person name="Baker D."/>
            <person name="Gharbi K."/>
            <person name="Hall N."/>
            <person name="Watson M."/>
            <person name="Adriaenssens E.M."/>
            <person name="Foster-Nyarko E."/>
            <person name="Jarju S."/>
            <person name="Secka A."/>
            <person name="Antonio M."/>
            <person name="Oren A."/>
            <person name="Chaudhuri R.R."/>
            <person name="La Ragione R."/>
            <person name="Hildebrand F."/>
            <person name="Pallen M.J."/>
        </authorList>
    </citation>
    <scope>NUCLEOTIDE SEQUENCE</scope>
    <source>
        <strain evidence="22">ChiHjej9B8-7071</strain>
    </source>
</reference>
<comment type="subcellular location">
    <subcellularLocation>
        <location evidence="1 14 15">Cytoplasm</location>
    </subcellularLocation>
</comment>
<dbReference type="EC" id="3.4.21.53" evidence="11 14"/>
<evidence type="ECO:0000256" key="13">
    <source>
        <dbReference type="ARBA" id="ARBA00082722"/>
    </source>
</evidence>
<dbReference type="Pfam" id="PF05362">
    <property type="entry name" value="Lon_C"/>
    <property type="match status" value="1"/>
</dbReference>
<dbReference type="InterPro" id="IPR008268">
    <property type="entry name" value="Peptidase_S16_AS"/>
</dbReference>
<evidence type="ECO:0000256" key="15">
    <source>
        <dbReference type="PIRNR" id="PIRNR001174"/>
    </source>
</evidence>
<dbReference type="Pfam" id="PF22667">
    <property type="entry name" value="Lon_lid"/>
    <property type="match status" value="1"/>
</dbReference>
<dbReference type="SMART" id="SM00464">
    <property type="entry name" value="LON"/>
    <property type="match status" value="1"/>
</dbReference>
<evidence type="ECO:0000259" key="20">
    <source>
        <dbReference type="PROSITE" id="PS51786"/>
    </source>
</evidence>
<dbReference type="GO" id="GO:0006515">
    <property type="term" value="P:protein quality control for misfolded or incompletely synthesized proteins"/>
    <property type="evidence" value="ECO:0007669"/>
    <property type="project" value="UniProtKB-UniRule"/>
</dbReference>
<evidence type="ECO:0000256" key="7">
    <source>
        <dbReference type="ARBA" id="ARBA00022840"/>
    </source>
</evidence>
<dbReference type="SMART" id="SM00382">
    <property type="entry name" value="AAA"/>
    <property type="match status" value="1"/>
</dbReference>
<dbReference type="GO" id="GO:0034605">
    <property type="term" value="P:cellular response to heat"/>
    <property type="evidence" value="ECO:0007669"/>
    <property type="project" value="UniProtKB-UniRule"/>
</dbReference>
<feature type="domain" description="Lon N-terminal" evidence="21">
    <location>
        <begin position="10"/>
        <end position="206"/>
    </location>
</feature>
<dbReference type="Pfam" id="PF00004">
    <property type="entry name" value="AAA"/>
    <property type="match status" value="1"/>
</dbReference>
<dbReference type="InterPro" id="IPR015947">
    <property type="entry name" value="PUA-like_sf"/>
</dbReference>
<dbReference type="InterPro" id="IPR004815">
    <property type="entry name" value="Lon_bac/euk-typ"/>
</dbReference>
<dbReference type="HAMAP" id="MF_01973">
    <property type="entry name" value="lon_bact"/>
    <property type="match status" value="1"/>
</dbReference>
<dbReference type="GO" id="GO:0004176">
    <property type="term" value="F:ATP-dependent peptidase activity"/>
    <property type="evidence" value="ECO:0007669"/>
    <property type="project" value="UniProtKB-UniRule"/>
</dbReference>
<dbReference type="SUPFAM" id="SSF52540">
    <property type="entry name" value="P-loop containing nucleoside triphosphate hydrolases"/>
    <property type="match status" value="1"/>
</dbReference>
<keyword evidence="8 14" id="KW-0346">Stress response</keyword>
<evidence type="ECO:0000256" key="17">
    <source>
        <dbReference type="PIRSR" id="PIRSR001174-2"/>
    </source>
</evidence>
<evidence type="ECO:0000256" key="4">
    <source>
        <dbReference type="ARBA" id="ARBA00022741"/>
    </source>
</evidence>
<protein>
    <recommendedName>
        <fullName evidence="12 14">Lon protease</fullName>
        <ecNumber evidence="11 14">3.4.21.53</ecNumber>
    </recommendedName>
    <alternativeName>
        <fullName evidence="13 14">ATP-dependent protease La</fullName>
    </alternativeName>
</protein>
<dbReference type="PRINTS" id="PR00830">
    <property type="entry name" value="ENDOLAPTASE"/>
</dbReference>
<dbReference type="InterPro" id="IPR027065">
    <property type="entry name" value="Lon_Prtase"/>
</dbReference>
<dbReference type="Gene3D" id="1.10.8.60">
    <property type="match status" value="1"/>
</dbReference>
<feature type="active site" evidence="14 16">
    <location>
        <position position="724"/>
    </location>
</feature>
<dbReference type="SUPFAM" id="SSF54211">
    <property type="entry name" value="Ribosomal protein S5 domain 2-like"/>
    <property type="match status" value="1"/>
</dbReference>
<sequence>MNEILLSQRLPVLALRGLNVFPGMTIHFDVGRKKSIRAVEEAMHNHGQEIFLVTQRDVQDDDPDLSGLYAIGTVSVVKQILKLPGETIRILVQGKYRARITECIQSEPYLFGRVETVSDLPYSKASPKTEALLREAQALYEHFLELTGRSVQDGLGALLTSQDPGYIADYITQNSTINYTDKQRILEQLHPLKRLEQATILLGRELHILQLETEIQEKVQESVNKGQRDYYLREQMRVIQNELGEGDEEEELQQYHDAITKLEAPEEVIEKLLKELRRLGKQPSNSAEAAVLRTYLDTCLELPWNKRTKERVDVRAARKILDEDHFGLEKVKERILEIFAVRKMAPELPAQIICLVGPPGVGKTSVATSIARALNRNMARISLGGIHDEADIRGHRKTYIGAMPGRIMAAIQQAGSKNALLLLDEIDKLGSDYRGDPSSALLEVLDSEQNGNFRDHYLEVPFDLSECMFITTANTTSTIPAPLLDRMEVIELSSYTDEEKLMIAKEHLLPKQLQKHGLKKTQVRLSDDAIREIIACYTRESGVRNLERELATLCRKCDMRFVSEKPPKRITIQGANLEAYLGVRKYLPDELPPADTVGLVTGLAWTSVGGETLEVEVNVVDGTGKLELTGNLGDVMKESVYAAMSYIRSRADKLHLPQDFYKTKDIHVHFPEGAIPKDGPSAGITICTAMVSALTGARVRRDIAMTGEISIRGRVLPIGGLKEKTMAALRHGIKTVIIPEGNAKDLEEIDQTVRHALNFLTVSHVDSVLEAALDFQPLPEASAPVQVPQEAQLAVAREQNKSRNTGIRQ</sequence>
<dbReference type="AlphaFoldDB" id="A0A9D1D7X8"/>
<dbReference type="Gene3D" id="1.20.58.1480">
    <property type="match status" value="1"/>
</dbReference>
<feature type="binding site" evidence="14 17">
    <location>
        <begin position="357"/>
        <end position="364"/>
    </location>
    <ligand>
        <name>ATP</name>
        <dbReference type="ChEBI" id="CHEBI:30616"/>
    </ligand>
</feature>
<comment type="function">
    <text evidence="10 14">ATP-dependent serine protease that mediates the selective degradation of mutant and abnormal proteins as well as certain short-lived regulatory proteins. Required for cellular homeostasis and for survival from DNA damage and developmental changes induced by stress. Degrades polypeptides processively to yield small peptide fragments that are 5 to 10 amino acids long. Binds to DNA in a double-stranded, site-specific manner.</text>
</comment>
<dbReference type="PROSITE" id="PS01046">
    <property type="entry name" value="LON_SER"/>
    <property type="match status" value="1"/>
</dbReference>
<keyword evidence="4 14" id="KW-0547">Nucleotide-binding</keyword>
<dbReference type="NCBIfam" id="TIGR00763">
    <property type="entry name" value="lon"/>
    <property type="match status" value="1"/>
</dbReference>
<feature type="active site" evidence="14 16">
    <location>
        <position position="681"/>
    </location>
</feature>
<dbReference type="PROSITE" id="PS51787">
    <property type="entry name" value="LON_N"/>
    <property type="match status" value="1"/>
</dbReference>
<evidence type="ECO:0000256" key="14">
    <source>
        <dbReference type="HAMAP-Rule" id="MF_01973"/>
    </source>
</evidence>
<evidence type="ECO:0000256" key="19">
    <source>
        <dbReference type="RuleBase" id="RU000591"/>
    </source>
</evidence>
<evidence type="ECO:0000256" key="8">
    <source>
        <dbReference type="ARBA" id="ARBA00023016"/>
    </source>
</evidence>
<dbReference type="EMBL" id="DVGD01000076">
    <property type="protein sequence ID" value="HIR09294.1"/>
    <property type="molecule type" value="Genomic_DNA"/>
</dbReference>
<evidence type="ECO:0000256" key="12">
    <source>
        <dbReference type="ARBA" id="ARBA00071934"/>
    </source>
</evidence>
<dbReference type="InterPro" id="IPR027417">
    <property type="entry name" value="P-loop_NTPase"/>
</dbReference>
<dbReference type="CDD" id="cd19500">
    <property type="entry name" value="RecA-like_Lon"/>
    <property type="match status" value="1"/>
</dbReference>
<dbReference type="InterPro" id="IPR003111">
    <property type="entry name" value="Lon_prtase_N"/>
</dbReference>
<keyword evidence="5 14" id="KW-0378">Hydrolase</keyword>
<dbReference type="GO" id="GO:0005737">
    <property type="term" value="C:cytoplasm"/>
    <property type="evidence" value="ECO:0007669"/>
    <property type="project" value="UniProtKB-SubCell"/>
</dbReference>
<evidence type="ECO:0000256" key="1">
    <source>
        <dbReference type="ARBA" id="ARBA00004496"/>
    </source>
</evidence>
<dbReference type="Pfam" id="PF02190">
    <property type="entry name" value="LON_substr_bdg"/>
    <property type="match status" value="1"/>
</dbReference>
<comment type="subunit">
    <text evidence="14 15">Homohexamer. Organized in a ring with a central cavity.</text>
</comment>
<dbReference type="InterPro" id="IPR003959">
    <property type="entry name" value="ATPase_AAA_core"/>
</dbReference>
<evidence type="ECO:0000313" key="22">
    <source>
        <dbReference type="EMBL" id="HIR09294.1"/>
    </source>
</evidence>
<keyword evidence="6 14" id="KW-0720">Serine protease</keyword>
<dbReference type="GO" id="GO:0016887">
    <property type="term" value="F:ATP hydrolysis activity"/>
    <property type="evidence" value="ECO:0007669"/>
    <property type="project" value="UniProtKB-UniRule"/>
</dbReference>
<gene>
    <name evidence="14 22" type="primary">lon</name>
    <name evidence="22" type="ORF">IAA70_02700</name>
</gene>
<keyword evidence="3 14" id="KW-0645">Protease</keyword>
<accession>A0A9D1D7X8</accession>
<dbReference type="FunFam" id="3.40.50.300:FF:000021">
    <property type="entry name" value="Lon protease homolog"/>
    <property type="match status" value="1"/>
</dbReference>
<dbReference type="InterPro" id="IPR008269">
    <property type="entry name" value="Lon_proteolytic"/>
</dbReference>
<dbReference type="InterPro" id="IPR054594">
    <property type="entry name" value="Lon_lid"/>
</dbReference>